<reference evidence="8" key="1">
    <citation type="submission" date="2014-08" db="EMBL/GenBank/DDBJ databases">
        <title>Coriobacteriaceae sp. complete genome.</title>
        <authorList>
            <person name="Looft T."/>
            <person name="Bayles D.O."/>
            <person name="Stanton T.B."/>
        </authorList>
    </citation>
    <scope>NUCLEOTIDE SEQUENCE [LARGE SCALE GENOMIC DNA]</scope>
    <source>
        <strain evidence="8">68-1-3</strain>
    </source>
</reference>
<name>A0A0A8B514_9ACTN</name>
<dbReference type="HOGENOM" id="CLU_020088_6_3_11"/>
<dbReference type="OrthoDB" id="9787548at2"/>
<comment type="subcellular location">
    <subcellularLocation>
        <location evidence="1">Membrane</location>
        <topology evidence="1">Multi-pass membrane protein</topology>
    </subcellularLocation>
</comment>
<keyword evidence="8" id="KW-1185">Reference proteome</keyword>
<dbReference type="RefSeq" id="WP_039690732.1">
    <property type="nucleotide sequence ID" value="NZ_CP009302.1"/>
</dbReference>
<dbReference type="PANTHER" id="PTHR11706">
    <property type="entry name" value="SOLUTE CARRIER PROTEIN FAMILY 11 MEMBER"/>
    <property type="match status" value="1"/>
</dbReference>
<evidence type="ECO:0000256" key="1">
    <source>
        <dbReference type="ARBA" id="ARBA00004141"/>
    </source>
</evidence>
<gene>
    <name evidence="7" type="ORF">JI75_06990</name>
</gene>
<feature type="transmembrane region" description="Helical" evidence="6">
    <location>
        <begin position="287"/>
        <end position="313"/>
    </location>
</feature>
<keyword evidence="3 6" id="KW-0812">Transmembrane</keyword>
<dbReference type="GO" id="GO:0015086">
    <property type="term" value="F:cadmium ion transmembrane transporter activity"/>
    <property type="evidence" value="ECO:0007669"/>
    <property type="project" value="TreeGrafter"/>
</dbReference>
<dbReference type="InterPro" id="IPR001046">
    <property type="entry name" value="NRAMP_fam"/>
</dbReference>
<feature type="transmembrane region" description="Helical" evidence="6">
    <location>
        <begin position="194"/>
        <end position="215"/>
    </location>
</feature>
<organism evidence="7 8">
    <name type="scientific">Berryella intestinalis</name>
    <dbReference type="NCBI Taxonomy" id="1531429"/>
    <lineage>
        <taxon>Bacteria</taxon>
        <taxon>Bacillati</taxon>
        <taxon>Actinomycetota</taxon>
        <taxon>Coriobacteriia</taxon>
        <taxon>Eggerthellales</taxon>
        <taxon>Eggerthellaceae</taxon>
        <taxon>Berryella</taxon>
    </lineage>
</organism>
<dbReference type="PANTHER" id="PTHR11706:SF33">
    <property type="entry name" value="NATURAL RESISTANCE-ASSOCIATED MACROPHAGE PROTEIN 2"/>
    <property type="match status" value="1"/>
</dbReference>
<dbReference type="Gene3D" id="1.20.1740.10">
    <property type="entry name" value="Amino acid/polyamine transporter I"/>
    <property type="match status" value="1"/>
</dbReference>
<accession>A0A0A8B514</accession>
<evidence type="ECO:0000256" key="3">
    <source>
        <dbReference type="ARBA" id="ARBA00022692"/>
    </source>
</evidence>
<dbReference type="KEGG" id="cbac:JI75_06990"/>
<feature type="transmembrane region" description="Helical" evidence="6">
    <location>
        <begin position="325"/>
        <end position="346"/>
    </location>
</feature>
<feature type="transmembrane region" description="Helical" evidence="6">
    <location>
        <begin position="352"/>
        <end position="375"/>
    </location>
</feature>
<evidence type="ECO:0000256" key="5">
    <source>
        <dbReference type="ARBA" id="ARBA00023136"/>
    </source>
</evidence>
<dbReference type="GO" id="GO:0034755">
    <property type="term" value="P:iron ion transmembrane transport"/>
    <property type="evidence" value="ECO:0007669"/>
    <property type="project" value="TreeGrafter"/>
</dbReference>
<protein>
    <submittedName>
        <fullName evidence="7">Manganese transporter</fullName>
    </submittedName>
</protein>
<feature type="transmembrane region" description="Helical" evidence="6">
    <location>
        <begin position="236"/>
        <end position="260"/>
    </location>
</feature>
<keyword evidence="4 6" id="KW-1133">Transmembrane helix</keyword>
<evidence type="ECO:0000256" key="2">
    <source>
        <dbReference type="ARBA" id="ARBA00022448"/>
    </source>
</evidence>
<proteinExistence type="predicted"/>
<evidence type="ECO:0000313" key="8">
    <source>
        <dbReference type="Proteomes" id="UP000031121"/>
    </source>
</evidence>
<keyword evidence="2" id="KW-0813">Transport</keyword>
<dbReference type="NCBIfam" id="NF037982">
    <property type="entry name" value="Nramp_1"/>
    <property type="match status" value="1"/>
</dbReference>
<dbReference type="GO" id="GO:0005886">
    <property type="term" value="C:plasma membrane"/>
    <property type="evidence" value="ECO:0007669"/>
    <property type="project" value="TreeGrafter"/>
</dbReference>
<feature type="transmembrane region" description="Helical" evidence="6">
    <location>
        <begin position="43"/>
        <end position="66"/>
    </location>
</feature>
<feature type="transmembrane region" description="Helical" evidence="6">
    <location>
        <begin position="124"/>
        <end position="144"/>
    </location>
</feature>
<evidence type="ECO:0000313" key="7">
    <source>
        <dbReference type="EMBL" id="AJC12444.1"/>
    </source>
</evidence>
<feature type="transmembrane region" description="Helical" evidence="6">
    <location>
        <begin position="87"/>
        <end position="104"/>
    </location>
</feature>
<feature type="transmembrane region" description="Helical" evidence="6">
    <location>
        <begin position="387"/>
        <end position="405"/>
    </location>
</feature>
<feature type="transmembrane region" description="Helical" evidence="6">
    <location>
        <begin position="151"/>
        <end position="174"/>
    </location>
</feature>
<dbReference type="AlphaFoldDB" id="A0A0A8B514"/>
<keyword evidence="5 6" id="KW-0472">Membrane</keyword>
<sequence>MAKSTLAEKFKNIGPGALVAAGFIGPGTVTTCTVSGASYGYTMLWALLFATVATILFQEMAARIGIITGKGLGENIRDRIGNPALKWAAIAIVIVAIFVGNIAYETGNVTGGILGIQAFAPGIQMLPIVVVIGIAGFACLWIGSYKLVEKILTAIVVFMGVVFLVTAFASPVDWGAVVSGLFVPTLPSAEQTGGVSPILVAAGLIGTTVVPYNLFLHASGAAERFKDPDQVADARFDAALSIGLGGVISMAILICAAANIHGTGVTVANGKDMAIALQPLLGSWATYMIGLGLLAAGFSSVITASLSAAYAVNGVLGWGKGLKDIRFKAIWLIVLLAGCFMAVAFGKSPTQLILTAQAANAILLPIMAFFVMFCANGADLEKFKNHLFANIAGVVIILVTIFIAYRNMSSFITSVQKLLGA</sequence>
<dbReference type="EMBL" id="CP009302">
    <property type="protein sequence ID" value="AJC12444.1"/>
    <property type="molecule type" value="Genomic_DNA"/>
</dbReference>
<evidence type="ECO:0000256" key="4">
    <source>
        <dbReference type="ARBA" id="ARBA00022989"/>
    </source>
</evidence>
<dbReference type="GO" id="GO:0005384">
    <property type="term" value="F:manganese ion transmembrane transporter activity"/>
    <property type="evidence" value="ECO:0007669"/>
    <property type="project" value="TreeGrafter"/>
</dbReference>
<evidence type="ECO:0000256" key="6">
    <source>
        <dbReference type="SAM" id="Phobius"/>
    </source>
</evidence>
<dbReference type="Proteomes" id="UP000031121">
    <property type="component" value="Chromosome"/>
</dbReference>
<feature type="transmembrane region" description="Helical" evidence="6">
    <location>
        <begin position="12"/>
        <end position="37"/>
    </location>
</feature>
<dbReference type="Pfam" id="PF01566">
    <property type="entry name" value="Nramp"/>
    <property type="match status" value="1"/>
</dbReference>
<reference evidence="7 8" key="2">
    <citation type="journal article" date="2015" name="Genome Announc.">
        <title>Complete Genome Sequence of Coriobacteriaceae Strain 68-1-3, a Novel Mucus-Degrading Isolate from the Swine Intestinal Tract.</title>
        <authorList>
            <person name="Looft T."/>
            <person name="Bayles D.O."/>
            <person name="Alt D.P."/>
            <person name="Stanton T.B."/>
        </authorList>
    </citation>
    <scope>NUCLEOTIDE SEQUENCE [LARGE SCALE GENOMIC DNA]</scope>
    <source>
        <strain evidence="7 8">68-1-3</strain>
    </source>
</reference>
<dbReference type="STRING" id="1531429.JI75_06990"/>